<evidence type="ECO:0000259" key="1">
    <source>
        <dbReference type="Pfam" id="PF01833"/>
    </source>
</evidence>
<dbReference type="InterPro" id="IPR002909">
    <property type="entry name" value="IPT_dom"/>
</dbReference>
<reference evidence="3 4" key="1">
    <citation type="journal article" date="2020" name="Microb. Ecol.">
        <title>Ecogenomics of the Marine Benthic Filamentous Cyanobacterium Adonisia.</title>
        <authorList>
            <person name="Walter J.M."/>
            <person name="Coutinho F.H."/>
            <person name="Leomil L."/>
            <person name="Hargreaves P.I."/>
            <person name="Campeao M.E."/>
            <person name="Vieira V.V."/>
            <person name="Silva B.S."/>
            <person name="Fistarol G.O."/>
            <person name="Salomon P.S."/>
            <person name="Sawabe T."/>
            <person name="Mino S."/>
            <person name="Hosokawa M."/>
            <person name="Miyashita H."/>
            <person name="Maruyama F."/>
            <person name="van Verk M.C."/>
            <person name="Dutilh B.E."/>
            <person name="Thompson C.C."/>
            <person name="Thompson F.L."/>
        </authorList>
    </citation>
    <scope>NUCLEOTIDE SEQUENCE [LARGE SCALE GENOMIC DNA]</scope>
    <source>
        <strain evidence="3 4">CCMR0082</strain>
    </source>
</reference>
<dbReference type="RefSeq" id="WP_163668135.1">
    <property type="nucleotide sequence ID" value="NZ_QZCE01000002.1"/>
</dbReference>
<name>A0A6M0SDZ7_9CYAN</name>
<protein>
    <submittedName>
        <fullName evidence="3">DUF4255 domain-containing protein</fullName>
    </submittedName>
</protein>
<dbReference type="SUPFAM" id="SSF81296">
    <property type="entry name" value="E set domains"/>
    <property type="match status" value="1"/>
</dbReference>
<dbReference type="InterPro" id="IPR025351">
    <property type="entry name" value="Pvc16_N"/>
</dbReference>
<dbReference type="Pfam" id="PF01833">
    <property type="entry name" value="TIG"/>
    <property type="match status" value="1"/>
</dbReference>
<dbReference type="Pfam" id="PF14065">
    <property type="entry name" value="Pvc16_N"/>
    <property type="match status" value="1"/>
</dbReference>
<dbReference type="InterPro" id="IPR013783">
    <property type="entry name" value="Ig-like_fold"/>
</dbReference>
<proteinExistence type="predicted"/>
<evidence type="ECO:0000313" key="4">
    <source>
        <dbReference type="Proteomes" id="UP000473574"/>
    </source>
</evidence>
<feature type="domain" description="Pvc16 N-terminal" evidence="2">
    <location>
        <begin position="9"/>
        <end position="206"/>
    </location>
</feature>
<evidence type="ECO:0000259" key="2">
    <source>
        <dbReference type="Pfam" id="PF14065"/>
    </source>
</evidence>
<organism evidence="3 4">
    <name type="scientific">Adonisia turfae CCMR0082</name>
    <dbReference type="NCBI Taxonomy" id="2304604"/>
    <lineage>
        <taxon>Bacteria</taxon>
        <taxon>Bacillati</taxon>
        <taxon>Cyanobacteriota</taxon>
        <taxon>Adonisia</taxon>
        <taxon>Adonisia turfae</taxon>
    </lineage>
</organism>
<feature type="domain" description="IPT/TIG" evidence="1">
    <location>
        <begin position="217"/>
        <end position="285"/>
    </location>
</feature>
<gene>
    <name evidence="3" type="ORF">D0962_26135</name>
</gene>
<accession>A0A6M0SDZ7</accession>
<dbReference type="EMBL" id="QZCE01000002">
    <property type="protein sequence ID" value="NEZ66201.1"/>
    <property type="molecule type" value="Genomic_DNA"/>
</dbReference>
<dbReference type="Gene3D" id="2.60.40.10">
    <property type="entry name" value="Immunoglobulins"/>
    <property type="match status" value="1"/>
</dbReference>
<dbReference type="Proteomes" id="UP000473574">
    <property type="component" value="Unassembled WGS sequence"/>
</dbReference>
<evidence type="ECO:0000313" key="3">
    <source>
        <dbReference type="EMBL" id="NEZ66201.1"/>
    </source>
</evidence>
<sequence>MSTALAIGAVTAVLRGILTNRLASVSGNLGGSTPDVSVLPPDTVLASNEVNVPDTLNLFLYRVMPNVGWRNIGYPARDSQGERVSCPPLALDLHYLLSAYSQVPFRAEVMLGYGMQVLHEAGVLPRELISARLSDLVNFPENILAASTLAEQIEMIKITPEGLSTEEISKLWSAFQTNYRPTVAYHVSVVLIESDRTTRSALPVRESQVFVMPLKRPVINAVQPQLINPSGTLTIQGYNLQADELRVRINGDTQIAPTADNINDTEISVELPNTLQTGVKTVQVVHYINYEPNDEDPADLREGFESNTVSFILRPEIFSINPDPVAQNQSLTLTVVTPVSERQQVQLLLGDQSISNFQLVGALPTTTLTFDIPADFTPGEYLVRLRIDGAESELQPETGSYSAPTVTVSP</sequence>
<comment type="caution">
    <text evidence="3">The sequence shown here is derived from an EMBL/GenBank/DDBJ whole genome shotgun (WGS) entry which is preliminary data.</text>
</comment>
<dbReference type="AlphaFoldDB" id="A0A6M0SDZ7"/>
<dbReference type="InterPro" id="IPR014756">
    <property type="entry name" value="Ig_E-set"/>
</dbReference>